<dbReference type="GO" id="GO:0008972">
    <property type="term" value="F:phosphomethylpyrimidine kinase activity"/>
    <property type="evidence" value="ECO:0007669"/>
    <property type="project" value="InterPro"/>
</dbReference>
<dbReference type="GO" id="GO:0009228">
    <property type="term" value="P:thiamine biosynthetic process"/>
    <property type="evidence" value="ECO:0007669"/>
    <property type="project" value="InterPro"/>
</dbReference>
<dbReference type="FunFam" id="3.40.1190.20:FF:000003">
    <property type="entry name" value="Phosphomethylpyrimidine kinase ThiD"/>
    <property type="match status" value="1"/>
</dbReference>
<dbReference type="CDD" id="cd01169">
    <property type="entry name" value="HMPP_kinase"/>
    <property type="match status" value="1"/>
</dbReference>
<name>A0A450RVZ8_9GAMM</name>
<dbReference type="GO" id="GO:0008902">
    <property type="term" value="F:hydroxymethylpyrimidine kinase activity"/>
    <property type="evidence" value="ECO:0007669"/>
    <property type="project" value="UniProtKB-EC"/>
</dbReference>
<dbReference type="InterPro" id="IPR013749">
    <property type="entry name" value="PM/HMP-P_kinase-1"/>
</dbReference>
<dbReference type="InterPro" id="IPR004399">
    <property type="entry name" value="HMP/HMP-P_kinase_dom"/>
</dbReference>
<keyword evidence="3" id="KW-0808">Transferase</keyword>
<dbReference type="GO" id="GO:0005829">
    <property type="term" value="C:cytosol"/>
    <property type="evidence" value="ECO:0007669"/>
    <property type="project" value="TreeGrafter"/>
</dbReference>
<feature type="domain" description="Pyridoxamine kinase/Phosphomethylpyrimidine kinase" evidence="7">
    <location>
        <begin position="19"/>
        <end position="266"/>
    </location>
</feature>
<evidence type="ECO:0000313" key="8">
    <source>
        <dbReference type="EMBL" id="VFJ43258.1"/>
    </source>
</evidence>
<comment type="pathway">
    <text evidence="1">Cofactor biosynthesis; thiamine diphosphate biosynthesis.</text>
</comment>
<dbReference type="UniPathway" id="UPA00060">
    <property type="reaction ID" value="UER00138"/>
</dbReference>
<dbReference type="AlphaFoldDB" id="A0A450RVZ8"/>
<reference evidence="8" key="1">
    <citation type="submission" date="2019-02" db="EMBL/GenBank/DDBJ databases">
        <authorList>
            <person name="Gruber-Vodicka R. H."/>
            <person name="Seah K. B. B."/>
        </authorList>
    </citation>
    <scope>NUCLEOTIDE SEQUENCE</scope>
    <source>
        <strain evidence="8">BECK_DK47</strain>
    </source>
</reference>
<sequence>MDKQQPLTYHRVLTIAGSDSSAGAGIQADLKTIAALGCYGASAITALTAQNTTGILDIHPVPPAFVSAQIRAVLTDVGADAVKVGMVYSAELMAVIAAELRAHEAKNIVVDPVMAAQTGDSLFREAALSTIKESLMPLADVFTPNLPEAGILLGYPLDTLDAIRRGARELARHGSRYVLIKGGHARNGATDILYSATEDRFTSLPGERIPTRNDHGTGCTLSSAIASFLARGDGVETAVARAKSYIEGAIRAGARYAIGQGRGPLHHFFGYW</sequence>
<dbReference type="GO" id="GO:0009229">
    <property type="term" value="P:thiamine diphosphate biosynthetic process"/>
    <property type="evidence" value="ECO:0007669"/>
    <property type="project" value="UniProtKB-UniPathway"/>
</dbReference>
<keyword evidence="5 8" id="KW-0418">Kinase</keyword>
<dbReference type="Gene3D" id="3.40.1190.20">
    <property type="match status" value="1"/>
</dbReference>
<evidence type="ECO:0000256" key="4">
    <source>
        <dbReference type="ARBA" id="ARBA00022741"/>
    </source>
</evidence>
<evidence type="ECO:0000256" key="5">
    <source>
        <dbReference type="ARBA" id="ARBA00022777"/>
    </source>
</evidence>
<dbReference type="InterPro" id="IPR029056">
    <property type="entry name" value="Ribokinase-like"/>
</dbReference>
<dbReference type="SUPFAM" id="SSF53613">
    <property type="entry name" value="Ribokinase-like"/>
    <property type="match status" value="1"/>
</dbReference>
<keyword evidence="4" id="KW-0547">Nucleotide-binding</keyword>
<dbReference type="EMBL" id="CAADEX010000005">
    <property type="protein sequence ID" value="VFJ43258.1"/>
    <property type="molecule type" value="Genomic_DNA"/>
</dbReference>
<proteinExistence type="predicted"/>
<gene>
    <name evidence="8" type="ORF">BECKDK2373B_GA0170837_10054</name>
</gene>
<evidence type="ECO:0000256" key="2">
    <source>
        <dbReference type="ARBA" id="ARBA00012135"/>
    </source>
</evidence>
<accession>A0A450RVZ8</accession>
<evidence type="ECO:0000256" key="3">
    <source>
        <dbReference type="ARBA" id="ARBA00022679"/>
    </source>
</evidence>
<evidence type="ECO:0000256" key="6">
    <source>
        <dbReference type="ARBA" id="ARBA00022840"/>
    </source>
</evidence>
<organism evidence="8">
    <name type="scientific">Candidatus Kentrum sp. DK</name>
    <dbReference type="NCBI Taxonomy" id="2126562"/>
    <lineage>
        <taxon>Bacteria</taxon>
        <taxon>Pseudomonadati</taxon>
        <taxon>Pseudomonadota</taxon>
        <taxon>Gammaproteobacteria</taxon>
        <taxon>Candidatus Kentrum</taxon>
    </lineage>
</organism>
<dbReference type="PANTHER" id="PTHR20858:SF17">
    <property type="entry name" value="HYDROXYMETHYLPYRIMIDINE_PHOSPHOMETHYLPYRIMIDINE KINASE THI20-RELATED"/>
    <property type="match status" value="1"/>
</dbReference>
<keyword evidence="6" id="KW-0067">ATP-binding</keyword>
<protein>
    <recommendedName>
        <fullName evidence="2">hydroxymethylpyrimidine kinase</fullName>
        <ecNumber evidence="2">2.7.1.49</ecNumber>
    </recommendedName>
</protein>
<dbReference type="PANTHER" id="PTHR20858">
    <property type="entry name" value="PHOSPHOMETHYLPYRIMIDINE KINASE"/>
    <property type="match status" value="1"/>
</dbReference>
<dbReference type="EC" id="2.7.1.49" evidence="2"/>
<dbReference type="Pfam" id="PF08543">
    <property type="entry name" value="Phos_pyr_kin"/>
    <property type="match status" value="1"/>
</dbReference>
<dbReference type="GO" id="GO:0005524">
    <property type="term" value="F:ATP binding"/>
    <property type="evidence" value="ECO:0007669"/>
    <property type="project" value="UniProtKB-KW"/>
</dbReference>
<dbReference type="NCBIfam" id="TIGR00097">
    <property type="entry name" value="HMP-P_kinase"/>
    <property type="match status" value="1"/>
</dbReference>
<evidence type="ECO:0000259" key="7">
    <source>
        <dbReference type="Pfam" id="PF08543"/>
    </source>
</evidence>
<evidence type="ECO:0000256" key="1">
    <source>
        <dbReference type="ARBA" id="ARBA00004948"/>
    </source>
</evidence>